<name>A0A224Y0B6_9HEMI</name>
<dbReference type="EMBL" id="GFTR01000588">
    <property type="protein sequence ID" value="JAW15838.1"/>
    <property type="molecule type" value="Transcribed_RNA"/>
</dbReference>
<dbReference type="AlphaFoldDB" id="A0A224Y0B6"/>
<organism evidence="1">
    <name type="scientific">Panstrongylus lignarius</name>
    <dbReference type="NCBI Taxonomy" id="156445"/>
    <lineage>
        <taxon>Eukaryota</taxon>
        <taxon>Metazoa</taxon>
        <taxon>Ecdysozoa</taxon>
        <taxon>Arthropoda</taxon>
        <taxon>Hexapoda</taxon>
        <taxon>Insecta</taxon>
        <taxon>Pterygota</taxon>
        <taxon>Neoptera</taxon>
        <taxon>Paraneoptera</taxon>
        <taxon>Hemiptera</taxon>
        <taxon>Heteroptera</taxon>
        <taxon>Panheteroptera</taxon>
        <taxon>Cimicomorpha</taxon>
        <taxon>Reduviidae</taxon>
        <taxon>Triatominae</taxon>
        <taxon>Panstrongylus</taxon>
    </lineage>
</organism>
<proteinExistence type="predicted"/>
<reference evidence="1" key="1">
    <citation type="journal article" date="2018" name="PLoS Negl. Trop. Dis.">
        <title>An insight into the salivary gland and fat body transcriptome of Panstrongylus lignarius (Hemiptera: Heteroptera), the main vector of Chagas disease in Peru.</title>
        <authorList>
            <person name="Nevoa J.C."/>
            <person name="Mendes M.T."/>
            <person name="da Silva M.V."/>
            <person name="Soares S.C."/>
            <person name="Oliveira C.J.F."/>
            <person name="Ribeiro J.M.C."/>
        </authorList>
    </citation>
    <scope>NUCLEOTIDE SEQUENCE</scope>
</reference>
<protein>
    <submittedName>
        <fullName evidence="1">Putative secreted protein</fullName>
    </submittedName>
</protein>
<evidence type="ECO:0000313" key="1">
    <source>
        <dbReference type="EMBL" id="JAW15838.1"/>
    </source>
</evidence>
<sequence length="75" mass="7528">MLSTASSDSALKLVLALAFPLAPPIARPPPPSARPITSLGLSPIAVVATRAVGVATLLPAPWVGLVLVEAPVSRP</sequence>
<accession>A0A224Y0B6</accession>